<dbReference type="GO" id="GO:0016787">
    <property type="term" value="F:hydrolase activity"/>
    <property type="evidence" value="ECO:0007669"/>
    <property type="project" value="UniProtKB-KW"/>
</dbReference>
<evidence type="ECO:0000256" key="5">
    <source>
        <dbReference type="ARBA" id="ARBA00023277"/>
    </source>
</evidence>
<dbReference type="Pfam" id="PF04794">
    <property type="entry name" value="YdjC"/>
    <property type="match status" value="1"/>
</dbReference>
<keyword evidence="4" id="KW-0460">Magnesium</keyword>
<evidence type="ECO:0000256" key="2">
    <source>
        <dbReference type="ARBA" id="ARBA00022723"/>
    </source>
</evidence>
<dbReference type="EMBL" id="CP062941">
    <property type="protein sequence ID" value="QOL48198.1"/>
    <property type="molecule type" value="Genomic_DNA"/>
</dbReference>
<dbReference type="KEGG" id="mlir:LPB04_14495"/>
<dbReference type="AlphaFoldDB" id="A0A7L9TZS6"/>
<protein>
    <submittedName>
        <fullName evidence="6">Hopanoid biosynthesis-associated protein HpnK</fullName>
    </submittedName>
</protein>
<dbReference type="NCBIfam" id="TIGR03473">
    <property type="entry name" value="HpnK"/>
    <property type="match status" value="1"/>
</dbReference>
<dbReference type="PANTHER" id="PTHR31609:SF1">
    <property type="entry name" value="CARBOHYDRATE DEACETYLASE"/>
    <property type="match status" value="1"/>
</dbReference>
<evidence type="ECO:0000313" key="6">
    <source>
        <dbReference type="EMBL" id="QOL48198.1"/>
    </source>
</evidence>
<dbReference type="GO" id="GO:0046872">
    <property type="term" value="F:metal ion binding"/>
    <property type="evidence" value="ECO:0007669"/>
    <property type="project" value="UniProtKB-KW"/>
</dbReference>
<proteinExistence type="predicted"/>
<reference evidence="6 7" key="1">
    <citation type="submission" date="2020-10" db="EMBL/GenBank/DDBJ databases">
        <title>Genome sequencing of Massilia sp. LPB0304.</title>
        <authorList>
            <person name="Kim J."/>
        </authorList>
    </citation>
    <scope>NUCLEOTIDE SEQUENCE [LARGE SCALE GENOMIC DNA]</scope>
    <source>
        <strain evidence="6 7">LPB0304</strain>
    </source>
</reference>
<dbReference type="InterPro" id="IPR011330">
    <property type="entry name" value="Glyco_hydro/deAcase_b/a-brl"/>
</dbReference>
<dbReference type="SUPFAM" id="SSF88713">
    <property type="entry name" value="Glycoside hydrolase/deacetylase"/>
    <property type="match status" value="1"/>
</dbReference>
<dbReference type="GO" id="GO:0005975">
    <property type="term" value="P:carbohydrate metabolic process"/>
    <property type="evidence" value="ECO:0007669"/>
    <property type="project" value="InterPro"/>
</dbReference>
<dbReference type="RefSeq" id="WP_193685244.1">
    <property type="nucleotide sequence ID" value="NZ_CP062941.1"/>
</dbReference>
<dbReference type="InterPro" id="IPR006879">
    <property type="entry name" value="YdjC-like"/>
</dbReference>
<dbReference type="Proteomes" id="UP000593875">
    <property type="component" value="Chromosome"/>
</dbReference>
<evidence type="ECO:0000256" key="1">
    <source>
        <dbReference type="ARBA" id="ARBA00001946"/>
    </source>
</evidence>
<keyword evidence="2" id="KW-0479">Metal-binding</keyword>
<organism evidence="6 7">
    <name type="scientific">Massilia litorea</name>
    <dbReference type="NCBI Taxonomy" id="2769491"/>
    <lineage>
        <taxon>Bacteria</taxon>
        <taxon>Pseudomonadati</taxon>
        <taxon>Pseudomonadota</taxon>
        <taxon>Betaproteobacteria</taxon>
        <taxon>Burkholderiales</taxon>
        <taxon>Oxalobacteraceae</taxon>
        <taxon>Telluria group</taxon>
        <taxon>Massilia</taxon>
    </lineage>
</organism>
<gene>
    <name evidence="6" type="primary">hpnK</name>
    <name evidence="6" type="ORF">LPB04_14495</name>
</gene>
<accession>A0A7L9TZS6</accession>
<dbReference type="PANTHER" id="PTHR31609">
    <property type="entry name" value="YDJC DEACETYLASE FAMILY MEMBER"/>
    <property type="match status" value="1"/>
</dbReference>
<evidence type="ECO:0000313" key="7">
    <source>
        <dbReference type="Proteomes" id="UP000593875"/>
    </source>
</evidence>
<evidence type="ECO:0000256" key="3">
    <source>
        <dbReference type="ARBA" id="ARBA00022801"/>
    </source>
</evidence>
<keyword evidence="3" id="KW-0378">Hydrolase</keyword>
<dbReference type="GO" id="GO:0019213">
    <property type="term" value="F:deacetylase activity"/>
    <property type="evidence" value="ECO:0007669"/>
    <property type="project" value="TreeGrafter"/>
</dbReference>
<evidence type="ECO:0000256" key="4">
    <source>
        <dbReference type="ARBA" id="ARBA00022842"/>
    </source>
</evidence>
<name>A0A7L9TZS6_9BURK</name>
<sequence>MNGLSPGLIITADDFGLHESVNRAVLHAHREGVLCAASLMVGAAAAPDAVAVARACPGLRVGLHLVLADGAAVLPPRLIPDLVDANGRFGARMVRDGFRFFFLPRVRRQLAAEIRAQFEAFAATGLVLDHVNAHKHFHLHPTVLSLILGIGREFGLRAVRLPDEAGLPAGLQPWLLLLRARLRAAGIAHNDYLIGLRLSGRFDEDALLAALERLPPAGIGELYLHPALESGTAIAASMAGYRHADEFAALVSPRVAEVRASLRASGVRFGGFTDLLPA</sequence>
<comment type="cofactor">
    <cofactor evidence="1">
        <name>Mg(2+)</name>
        <dbReference type="ChEBI" id="CHEBI:18420"/>
    </cofactor>
</comment>
<dbReference type="Gene3D" id="3.20.20.370">
    <property type="entry name" value="Glycoside hydrolase/deacetylase"/>
    <property type="match status" value="1"/>
</dbReference>
<keyword evidence="7" id="KW-1185">Reference proteome</keyword>
<keyword evidence="5" id="KW-0119">Carbohydrate metabolism</keyword>
<dbReference type="InterPro" id="IPR017836">
    <property type="entry name" value="Hopanoid_biosynth-assoc_HpnK"/>
</dbReference>